<gene>
    <name evidence="1" type="ORF">M9H77_18109</name>
</gene>
<sequence length="182" mass="20030">MRRVETVVSSVYATFDEHMRWLAEQSHLSYTLIPLMMDIIRATMVVGPSTSLSKTTVAGTSNARVIRIAVGIDSDRKARRLLTNLRGKNPSVTSSGVLFSDGKPSVLIITDVKEADGQDAIRFLSESMILGLISLMQDAVKHRASFLRTFRLPDGQVIEHKGLASQTLAEEYVAWIPVEGEA</sequence>
<comment type="caution">
    <text evidence="1">The sequence shown here is derived from an EMBL/GenBank/DDBJ whole genome shotgun (WGS) entry which is preliminary data.</text>
</comment>
<evidence type="ECO:0000313" key="1">
    <source>
        <dbReference type="EMBL" id="KAI5668256.1"/>
    </source>
</evidence>
<name>A0ACC0B6I4_CATRO</name>
<protein>
    <submittedName>
        <fullName evidence="1">Uncharacterized protein</fullName>
    </submittedName>
</protein>
<dbReference type="Proteomes" id="UP001060085">
    <property type="component" value="Linkage Group LG04"/>
</dbReference>
<accession>A0ACC0B6I4</accession>
<evidence type="ECO:0000313" key="2">
    <source>
        <dbReference type="Proteomes" id="UP001060085"/>
    </source>
</evidence>
<organism evidence="1 2">
    <name type="scientific">Catharanthus roseus</name>
    <name type="common">Madagascar periwinkle</name>
    <name type="synonym">Vinca rosea</name>
    <dbReference type="NCBI Taxonomy" id="4058"/>
    <lineage>
        <taxon>Eukaryota</taxon>
        <taxon>Viridiplantae</taxon>
        <taxon>Streptophyta</taxon>
        <taxon>Embryophyta</taxon>
        <taxon>Tracheophyta</taxon>
        <taxon>Spermatophyta</taxon>
        <taxon>Magnoliopsida</taxon>
        <taxon>eudicotyledons</taxon>
        <taxon>Gunneridae</taxon>
        <taxon>Pentapetalae</taxon>
        <taxon>asterids</taxon>
        <taxon>lamiids</taxon>
        <taxon>Gentianales</taxon>
        <taxon>Apocynaceae</taxon>
        <taxon>Rauvolfioideae</taxon>
        <taxon>Vinceae</taxon>
        <taxon>Catharanthinae</taxon>
        <taxon>Catharanthus</taxon>
    </lineage>
</organism>
<keyword evidence="2" id="KW-1185">Reference proteome</keyword>
<dbReference type="EMBL" id="CM044704">
    <property type="protein sequence ID" value="KAI5668256.1"/>
    <property type="molecule type" value="Genomic_DNA"/>
</dbReference>
<reference evidence="2" key="1">
    <citation type="journal article" date="2023" name="Nat. Plants">
        <title>Single-cell RNA sequencing provides a high-resolution roadmap for understanding the multicellular compartmentation of specialized metabolism.</title>
        <authorList>
            <person name="Sun S."/>
            <person name="Shen X."/>
            <person name="Li Y."/>
            <person name="Li Y."/>
            <person name="Wang S."/>
            <person name="Li R."/>
            <person name="Zhang H."/>
            <person name="Shen G."/>
            <person name="Guo B."/>
            <person name="Wei J."/>
            <person name="Xu J."/>
            <person name="St-Pierre B."/>
            <person name="Chen S."/>
            <person name="Sun C."/>
        </authorList>
    </citation>
    <scope>NUCLEOTIDE SEQUENCE [LARGE SCALE GENOMIC DNA]</scope>
</reference>
<proteinExistence type="predicted"/>